<dbReference type="NCBIfam" id="TIGR01252">
    <property type="entry name" value="acetolac_decarb"/>
    <property type="match status" value="1"/>
</dbReference>
<dbReference type="AlphaFoldDB" id="A0A1E3PYB6"/>
<dbReference type="EC" id="4.1.1.5" evidence="4"/>
<name>A0A1E3PYB6_LIPST</name>
<keyword evidence="8" id="KW-0456">Lyase</keyword>
<comment type="pathway">
    <text evidence="2">Polyol metabolism; (R,R)-butane-2,3-diol biosynthesis; (R,R)-butane-2,3-diol from pyruvate: step 2/3.</text>
</comment>
<dbReference type="Pfam" id="PF03306">
    <property type="entry name" value="AAL_decarboxy"/>
    <property type="match status" value="1"/>
</dbReference>
<accession>A0A1E3PYB6</accession>
<dbReference type="GO" id="GO:0045151">
    <property type="term" value="P:acetoin biosynthetic process"/>
    <property type="evidence" value="ECO:0007669"/>
    <property type="project" value="UniProtKB-KW"/>
</dbReference>
<sequence length="234" mass="25534">MEVNKLYQFSILNALMDGVADEGINVSTMLESGDHGLGTFKHMDGEMVVIDGIVYQMKQDGSIVVADPEMVVPFAMVTRFQPTQVSHGSLSGKDALDLHISEHLPNARNLFVAIRIDGQFEHITVRTVGKQEYPGECLVDVGKRQVVRTLSNTTGTLVGFYSPGFSQGLSVAGYHLHFLEDNRRNGGHMLDFRGGNMQISLSPITRVELELPQSNGFNSATLLADAGNIQQVEG</sequence>
<evidence type="ECO:0000256" key="8">
    <source>
        <dbReference type="ARBA" id="ARBA00023239"/>
    </source>
</evidence>
<dbReference type="CDD" id="cd17299">
    <property type="entry name" value="acetolactate_decarboxylase"/>
    <property type="match status" value="1"/>
</dbReference>
<dbReference type="STRING" id="675824.A0A1E3PYB6"/>
<gene>
    <name evidence="9" type="ORF">LIPSTDRAFT_75299</name>
</gene>
<evidence type="ECO:0000313" key="10">
    <source>
        <dbReference type="Proteomes" id="UP000094385"/>
    </source>
</evidence>
<keyword evidence="7" id="KW-0005">Acetoin biosynthesis</keyword>
<comment type="similarity">
    <text evidence="3">Belongs to the alpha-acetolactate decarboxylase family.</text>
</comment>
<evidence type="ECO:0000256" key="1">
    <source>
        <dbReference type="ARBA" id="ARBA00001784"/>
    </source>
</evidence>
<dbReference type="Proteomes" id="UP000094385">
    <property type="component" value="Unassembled WGS sequence"/>
</dbReference>
<dbReference type="PIRSF" id="PIRSF001332">
    <property type="entry name" value="Acetolac_decarb"/>
    <property type="match status" value="1"/>
</dbReference>
<proteinExistence type="inferred from homology"/>
<dbReference type="Gene3D" id="3.30.1330.80">
    <property type="entry name" value="Hypothetical protein, similar to alpha- acetolactate decarboxylase, domain 2"/>
    <property type="match status" value="2"/>
</dbReference>
<keyword evidence="10" id="KW-1185">Reference proteome</keyword>
<evidence type="ECO:0000313" key="9">
    <source>
        <dbReference type="EMBL" id="ODQ70264.1"/>
    </source>
</evidence>
<dbReference type="PANTHER" id="PTHR35524">
    <property type="entry name" value="ALPHA-ACETOLACTATE DECARBOXYLASE"/>
    <property type="match status" value="1"/>
</dbReference>
<protein>
    <recommendedName>
        <fullName evidence="5">Alpha-acetolactate decarboxylase</fullName>
        <ecNumber evidence="4">4.1.1.5</ecNumber>
    </recommendedName>
</protein>
<dbReference type="GO" id="GO:0047605">
    <property type="term" value="F:acetolactate decarboxylase activity"/>
    <property type="evidence" value="ECO:0007669"/>
    <property type="project" value="UniProtKB-EC"/>
</dbReference>
<dbReference type="EMBL" id="KV454301">
    <property type="protein sequence ID" value="ODQ70264.1"/>
    <property type="molecule type" value="Genomic_DNA"/>
</dbReference>
<dbReference type="SUPFAM" id="SSF117856">
    <property type="entry name" value="AF0104/ALDC/Ptd012-like"/>
    <property type="match status" value="1"/>
</dbReference>
<dbReference type="OrthoDB" id="509395at2759"/>
<evidence type="ECO:0000256" key="2">
    <source>
        <dbReference type="ARBA" id="ARBA00005170"/>
    </source>
</evidence>
<evidence type="ECO:0000256" key="7">
    <source>
        <dbReference type="ARBA" id="ARBA00023061"/>
    </source>
</evidence>
<reference evidence="9 10" key="1">
    <citation type="journal article" date="2016" name="Proc. Natl. Acad. Sci. U.S.A.">
        <title>Comparative genomics of biotechnologically important yeasts.</title>
        <authorList>
            <person name="Riley R."/>
            <person name="Haridas S."/>
            <person name="Wolfe K.H."/>
            <person name="Lopes M.R."/>
            <person name="Hittinger C.T."/>
            <person name="Goeker M."/>
            <person name="Salamov A.A."/>
            <person name="Wisecaver J.H."/>
            <person name="Long T.M."/>
            <person name="Calvey C.H."/>
            <person name="Aerts A.L."/>
            <person name="Barry K.W."/>
            <person name="Choi C."/>
            <person name="Clum A."/>
            <person name="Coughlan A.Y."/>
            <person name="Deshpande S."/>
            <person name="Douglass A.P."/>
            <person name="Hanson S.J."/>
            <person name="Klenk H.-P."/>
            <person name="LaButti K.M."/>
            <person name="Lapidus A."/>
            <person name="Lindquist E.A."/>
            <person name="Lipzen A.M."/>
            <person name="Meier-Kolthoff J.P."/>
            <person name="Ohm R.A."/>
            <person name="Otillar R.P."/>
            <person name="Pangilinan J.L."/>
            <person name="Peng Y."/>
            <person name="Rokas A."/>
            <person name="Rosa C.A."/>
            <person name="Scheuner C."/>
            <person name="Sibirny A.A."/>
            <person name="Slot J.C."/>
            <person name="Stielow J.B."/>
            <person name="Sun H."/>
            <person name="Kurtzman C.P."/>
            <person name="Blackwell M."/>
            <person name="Grigoriev I.V."/>
            <person name="Jeffries T.W."/>
        </authorList>
    </citation>
    <scope>NUCLEOTIDE SEQUENCE [LARGE SCALE GENOMIC DNA]</scope>
    <source>
        <strain evidence="9 10">NRRL Y-11557</strain>
    </source>
</reference>
<evidence type="ECO:0000256" key="4">
    <source>
        <dbReference type="ARBA" id="ARBA00013204"/>
    </source>
</evidence>
<dbReference type="InterPro" id="IPR005128">
    <property type="entry name" value="Acetolactate_a_deCO2ase"/>
</dbReference>
<evidence type="ECO:0000256" key="6">
    <source>
        <dbReference type="ARBA" id="ARBA00022793"/>
    </source>
</evidence>
<organism evidence="9 10">
    <name type="scientific">Lipomyces starkeyi NRRL Y-11557</name>
    <dbReference type="NCBI Taxonomy" id="675824"/>
    <lineage>
        <taxon>Eukaryota</taxon>
        <taxon>Fungi</taxon>
        <taxon>Dikarya</taxon>
        <taxon>Ascomycota</taxon>
        <taxon>Saccharomycotina</taxon>
        <taxon>Lipomycetes</taxon>
        <taxon>Lipomycetales</taxon>
        <taxon>Lipomycetaceae</taxon>
        <taxon>Lipomyces</taxon>
    </lineage>
</organism>
<keyword evidence="6" id="KW-0210">Decarboxylase</keyword>
<dbReference type="PANTHER" id="PTHR35524:SF1">
    <property type="entry name" value="ALPHA-ACETOLACTATE DECARBOXYLASE"/>
    <property type="match status" value="1"/>
</dbReference>
<evidence type="ECO:0000256" key="3">
    <source>
        <dbReference type="ARBA" id="ARBA00007106"/>
    </source>
</evidence>
<evidence type="ECO:0000256" key="5">
    <source>
        <dbReference type="ARBA" id="ARBA00020164"/>
    </source>
</evidence>
<comment type="catalytic activity">
    <reaction evidence="1">
        <text>(2S)-2-acetolactate + H(+) = (R)-acetoin + CO2</text>
        <dbReference type="Rhea" id="RHEA:21580"/>
        <dbReference type="ChEBI" id="CHEBI:15378"/>
        <dbReference type="ChEBI" id="CHEBI:15686"/>
        <dbReference type="ChEBI" id="CHEBI:16526"/>
        <dbReference type="ChEBI" id="CHEBI:58476"/>
        <dbReference type="EC" id="4.1.1.5"/>
    </reaction>
</comment>
<dbReference type="UniPathway" id="UPA00626">
    <property type="reaction ID" value="UER00678"/>
</dbReference>